<dbReference type="EMBL" id="SMAG01000001">
    <property type="protein sequence ID" value="TCS96950.1"/>
    <property type="molecule type" value="Genomic_DNA"/>
</dbReference>
<evidence type="ECO:0000256" key="1">
    <source>
        <dbReference type="SAM" id="Phobius"/>
    </source>
</evidence>
<keyword evidence="1" id="KW-0812">Transmembrane</keyword>
<comment type="caution">
    <text evidence="2">The sequence shown here is derived from an EMBL/GenBank/DDBJ whole genome shotgun (WGS) entry which is preliminary data.</text>
</comment>
<gene>
    <name evidence="2" type="ORF">EDD58_101597</name>
</gene>
<dbReference type="RefSeq" id="WP_131923324.1">
    <property type="nucleotide sequence ID" value="NZ_SMAG01000001.1"/>
</dbReference>
<accession>A0A4R3LCE3</accession>
<keyword evidence="1" id="KW-0472">Membrane</keyword>
<feature type="transmembrane region" description="Helical" evidence="1">
    <location>
        <begin position="12"/>
        <end position="33"/>
    </location>
</feature>
<reference evidence="2 3" key="1">
    <citation type="submission" date="2019-03" db="EMBL/GenBank/DDBJ databases">
        <title>Genomic Encyclopedia of Type Strains, Phase IV (KMG-IV): sequencing the most valuable type-strain genomes for metagenomic binning, comparative biology and taxonomic classification.</title>
        <authorList>
            <person name="Goeker M."/>
        </authorList>
    </citation>
    <scope>NUCLEOTIDE SEQUENCE [LARGE SCALE GENOMIC DNA]</scope>
    <source>
        <strain evidence="2 3">DSM 45707</strain>
    </source>
</reference>
<dbReference type="Proteomes" id="UP000294937">
    <property type="component" value="Unassembled WGS sequence"/>
</dbReference>
<evidence type="ECO:0000313" key="2">
    <source>
        <dbReference type="EMBL" id="TCS96950.1"/>
    </source>
</evidence>
<feature type="transmembrane region" description="Helical" evidence="1">
    <location>
        <begin position="200"/>
        <end position="219"/>
    </location>
</feature>
<dbReference type="OrthoDB" id="2580477at2"/>
<feature type="transmembrane region" description="Helical" evidence="1">
    <location>
        <begin position="53"/>
        <end position="77"/>
    </location>
</feature>
<feature type="transmembrane region" description="Helical" evidence="1">
    <location>
        <begin position="159"/>
        <end position="180"/>
    </location>
</feature>
<protein>
    <submittedName>
        <fullName evidence="2">ABC-2 type transport system permease protein</fullName>
    </submittedName>
</protein>
<name>A0A4R3LCE3_9BACL</name>
<keyword evidence="1" id="KW-1133">Transmembrane helix</keyword>
<feature type="transmembrane region" description="Helical" evidence="1">
    <location>
        <begin position="130"/>
        <end position="150"/>
    </location>
</feature>
<dbReference type="AlphaFoldDB" id="A0A4R3LCE3"/>
<sequence length="224" mass="26444">MLAVWQKEFWELFRGFRIWLILFSLFLISYQLYHWFPSFSSILFGEPLYIAQYSWSFDLIFRLMGFLLIFIISHGSISQEVQSGRIRLWITSVTRGNLILGKYLGVLTFWLFTVTLIYLVFSYLDRSFSFYILFHLWSIVFLAVGITLLFSTLWTKQTYILLVGFLTAIALIIIEGAVMITTDQPVFSFATFIFDWTSLLPWIWIEIGLLALWGAIFILRRKDL</sequence>
<proteinExistence type="predicted"/>
<keyword evidence="3" id="KW-1185">Reference proteome</keyword>
<evidence type="ECO:0000313" key="3">
    <source>
        <dbReference type="Proteomes" id="UP000294937"/>
    </source>
</evidence>
<feature type="transmembrane region" description="Helical" evidence="1">
    <location>
        <begin position="98"/>
        <end position="124"/>
    </location>
</feature>
<organism evidence="2 3">
    <name type="scientific">Hazenella coriacea</name>
    <dbReference type="NCBI Taxonomy" id="1179467"/>
    <lineage>
        <taxon>Bacteria</taxon>
        <taxon>Bacillati</taxon>
        <taxon>Bacillota</taxon>
        <taxon>Bacilli</taxon>
        <taxon>Bacillales</taxon>
        <taxon>Thermoactinomycetaceae</taxon>
        <taxon>Hazenella</taxon>
    </lineage>
</organism>